<name>A0ABR3MFE7_9TELE</name>
<comment type="caution">
    <text evidence="1">The sequence shown here is derived from an EMBL/GenBank/DDBJ whole genome shotgun (WGS) entry which is preliminary data.</text>
</comment>
<dbReference type="EMBL" id="JAYMGO010000012">
    <property type="protein sequence ID" value="KAL1263813.1"/>
    <property type="molecule type" value="Genomic_DNA"/>
</dbReference>
<evidence type="ECO:0000313" key="2">
    <source>
        <dbReference type="Proteomes" id="UP001558613"/>
    </source>
</evidence>
<sequence>MHSSDSKARNFLLSKISPKPAFDMLLYNLLKEFLEALELLCMKNPRQITKSASKQSAKRKALEDEQNKRINLRTSVTLQLRREKK</sequence>
<protein>
    <submittedName>
        <fullName evidence="1">Uncharacterized protein</fullName>
    </submittedName>
</protein>
<evidence type="ECO:0000313" key="1">
    <source>
        <dbReference type="EMBL" id="KAL1263813.1"/>
    </source>
</evidence>
<gene>
    <name evidence="1" type="ORF">QQF64_004168</name>
</gene>
<organism evidence="1 2">
    <name type="scientific">Cirrhinus molitorella</name>
    <name type="common">mud carp</name>
    <dbReference type="NCBI Taxonomy" id="172907"/>
    <lineage>
        <taxon>Eukaryota</taxon>
        <taxon>Metazoa</taxon>
        <taxon>Chordata</taxon>
        <taxon>Craniata</taxon>
        <taxon>Vertebrata</taxon>
        <taxon>Euteleostomi</taxon>
        <taxon>Actinopterygii</taxon>
        <taxon>Neopterygii</taxon>
        <taxon>Teleostei</taxon>
        <taxon>Ostariophysi</taxon>
        <taxon>Cypriniformes</taxon>
        <taxon>Cyprinidae</taxon>
        <taxon>Labeoninae</taxon>
        <taxon>Labeonini</taxon>
        <taxon>Cirrhinus</taxon>
    </lineage>
</organism>
<reference evidence="1 2" key="1">
    <citation type="submission" date="2023-09" db="EMBL/GenBank/DDBJ databases">
        <authorList>
            <person name="Wang M."/>
        </authorList>
    </citation>
    <scope>NUCLEOTIDE SEQUENCE [LARGE SCALE GENOMIC DNA]</scope>
    <source>
        <strain evidence="1">GT-2023</strain>
        <tissue evidence="1">Liver</tissue>
    </source>
</reference>
<proteinExistence type="predicted"/>
<dbReference type="Proteomes" id="UP001558613">
    <property type="component" value="Unassembled WGS sequence"/>
</dbReference>
<accession>A0ABR3MFE7</accession>
<keyword evidence="2" id="KW-1185">Reference proteome</keyword>